<reference evidence="1" key="1">
    <citation type="submission" date="2020-05" db="EMBL/GenBank/DDBJ databases">
        <authorList>
            <person name="Chiriac C."/>
            <person name="Salcher M."/>
            <person name="Ghai R."/>
            <person name="Kavagutti S V."/>
        </authorList>
    </citation>
    <scope>NUCLEOTIDE SEQUENCE</scope>
</reference>
<name>A0A6J5RH45_9CAUD</name>
<accession>A0A6J5RH45</accession>
<sequence length="51" mass="5654">MTTQQAFDTAMSIAQNEKRSLSELSDATIAFYLEMYGFDATSENIALVKNS</sequence>
<organism evidence="1">
    <name type="scientific">uncultured Caudovirales phage</name>
    <dbReference type="NCBI Taxonomy" id="2100421"/>
    <lineage>
        <taxon>Viruses</taxon>
        <taxon>Duplodnaviria</taxon>
        <taxon>Heunggongvirae</taxon>
        <taxon>Uroviricota</taxon>
        <taxon>Caudoviricetes</taxon>
        <taxon>Peduoviridae</taxon>
        <taxon>Maltschvirus</taxon>
        <taxon>Maltschvirus maltsch</taxon>
    </lineage>
</organism>
<gene>
    <name evidence="1" type="ORF">UFOVP1229_3</name>
</gene>
<dbReference type="EMBL" id="LR797178">
    <property type="protein sequence ID" value="CAB4191054.1"/>
    <property type="molecule type" value="Genomic_DNA"/>
</dbReference>
<proteinExistence type="predicted"/>
<evidence type="ECO:0000313" key="1">
    <source>
        <dbReference type="EMBL" id="CAB4191054.1"/>
    </source>
</evidence>
<protein>
    <submittedName>
        <fullName evidence="1">Uncharacterized protein</fullName>
    </submittedName>
</protein>